<dbReference type="STRING" id="1114972.FD35_GL001313"/>
<sequence>MVIIKEREADFNMAQTVEMTKLLDQPMNEVFDWSDSTLPIRDAVWNHYMDEDTHDTNKTADEVAPYMSMKDDELKAAVEKLLKK</sequence>
<dbReference type="eggNOG" id="ENOG5030AFD">
    <property type="taxonomic scope" value="Bacteria"/>
</dbReference>
<comment type="caution">
    <text evidence="1">The sequence shown here is derived from an EMBL/GenBank/DDBJ whole genome shotgun (WGS) entry which is preliminary data.</text>
</comment>
<dbReference type="Pfam" id="PF24305">
    <property type="entry name" value="P8"/>
    <property type="match status" value="1"/>
</dbReference>
<keyword evidence="2" id="KW-1185">Reference proteome</keyword>
<dbReference type="InterPro" id="IPR056216">
    <property type="entry name" value="P8-like"/>
</dbReference>
<name>A0A0R1R8G7_9LACO</name>
<reference evidence="1 2" key="1">
    <citation type="journal article" date="2015" name="Genome Announc.">
        <title>Expanding the biotechnology potential of lactobacilli through comparative genomics of 213 strains and associated genera.</title>
        <authorList>
            <person name="Sun Z."/>
            <person name="Harris H.M."/>
            <person name="McCann A."/>
            <person name="Guo C."/>
            <person name="Argimon S."/>
            <person name="Zhang W."/>
            <person name="Yang X."/>
            <person name="Jeffery I.B."/>
            <person name="Cooney J.C."/>
            <person name="Kagawa T.F."/>
            <person name="Liu W."/>
            <person name="Song Y."/>
            <person name="Salvetti E."/>
            <person name="Wrobel A."/>
            <person name="Rasinkangas P."/>
            <person name="Parkhill J."/>
            <person name="Rea M.C."/>
            <person name="O'Sullivan O."/>
            <person name="Ritari J."/>
            <person name="Douillard F.P."/>
            <person name="Paul Ross R."/>
            <person name="Yang R."/>
            <person name="Briner A.E."/>
            <person name="Felis G.E."/>
            <person name="de Vos W.M."/>
            <person name="Barrangou R."/>
            <person name="Klaenhammer T.R."/>
            <person name="Caufield P.W."/>
            <person name="Cui Y."/>
            <person name="Zhang H."/>
            <person name="O'Toole P.W."/>
        </authorList>
    </citation>
    <scope>NUCLEOTIDE SEQUENCE [LARGE SCALE GENOMIC DNA]</scope>
    <source>
        <strain evidence="1 2">DSM 15814</strain>
    </source>
</reference>
<dbReference type="EMBL" id="AZFF01000021">
    <property type="protein sequence ID" value="KRL53319.1"/>
    <property type="molecule type" value="Genomic_DNA"/>
</dbReference>
<evidence type="ECO:0000313" key="1">
    <source>
        <dbReference type="EMBL" id="KRL53319.1"/>
    </source>
</evidence>
<gene>
    <name evidence="1" type="ORF">FD35_GL001313</name>
</gene>
<organism evidence="1 2">
    <name type="scientific">Furfurilactobacillus rossiae DSM 15814</name>
    <dbReference type="NCBI Taxonomy" id="1114972"/>
    <lineage>
        <taxon>Bacteria</taxon>
        <taxon>Bacillati</taxon>
        <taxon>Bacillota</taxon>
        <taxon>Bacilli</taxon>
        <taxon>Lactobacillales</taxon>
        <taxon>Lactobacillaceae</taxon>
        <taxon>Furfurilactobacillus</taxon>
    </lineage>
</organism>
<evidence type="ECO:0000313" key="2">
    <source>
        <dbReference type="Proteomes" id="UP000051999"/>
    </source>
</evidence>
<dbReference type="AlphaFoldDB" id="A0A0R1R8G7"/>
<accession>A0A0R1R8G7</accession>
<dbReference type="PATRIC" id="fig|1114972.6.peg.1330"/>
<protein>
    <submittedName>
        <fullName evidence="1">Uncharacterized protein</fullName>
    </submittedName>
</protein>
<dbReference type="Proteomes" id="UP000051999">
    <property type="component" value="Unassembled WGS sequence"/>
</dbReference>
<proteinExistence type="predicted"/>